<evidence type="ECO:0000256" key="3">
    <source>
        <dbReference type="ARBA" id="ARBA00023163"/>
    </source>
</evidence>
<keyword evidence="8" id="KW-1185">Reference proteome</keyword>
<evidence type="ECO:0000313" key="8">
    <source>
        <dbReference type="Proteomes" id="UP001064782"/>
    </source>
</evidence>
<dbReference type="InterPro" id="IPR036271">
    <property type="entry name" value="Tet_transcr_reg_TetR-rel_C_sf"/>
</dbReference>
<sequence length="275" mass="29611">MRGEPEPTAPIPRAAIEAALRASEELGKGVADIPVAVIARHAGMSRSTLLRRLGGSRATLDEAVRSRGVDPGGVPIRIRATDAAAALIEENGLAAATLEAIALRAHCSVPSLYANFGTRDGLLRAVFERHSPVADLEEFFARPAEGGLRDRVLGLYTVLARALARRPRVVPAMFAEVFARPSSPAVKALTSHAFPRMLGLLGGWLSAEVAAGRLRDLPLPLLIQQLMAPMMIHLFMRPLAERTDLIDLPNLDVVCEVFADAFVRAAATREKWNEP</sequence>
<dbReference type="InterPro" id="IPR001647">
    <property type="entry name" value="HTH_TetR"/>
</dbReference>
<evidence type="ECO:0000256" key="2">
    <source>
        <dbReference type="ARBA" id="ARBA00023125"/>
    </source>
</evidence>
<keyword evidence="2 4" id="KW-0238">DNA-binding</keyword>
<dbReference type="GO" id="GO:0003700">
    <property type="term" value="F:DNA-binding transcription factor activity"/>
    <property type="evidence" value="ECO:0007669"/>
    <property type="project" value="TreeGrafter"/>
</dbReference>
<organism evidence="7 8">
    <name type="scientific">Mycobacterium kiyosense</name>
    <dbReference type="NCBI Taxonomy" id="2871094"/>
    <lineage>
        <taxon>Bacteria</taxon>
        <taxon>Bacillati</taxon>
        <taxon>Actinomycetota</taxon>
        <taxon>Actinomycetes</taxon>
        <taxon>Mycobacteriales</taxon>
        <taxon>Mycobacteriaceae</taxon>
        <taxon>Mycobacterium</taxon>
    </lineage>
</organism>
<feature type="DNA-binding region" description="H-T-H motif" evidence="4">
    <location>
        <begin position="97"/>
        <end position="116"/>
    </location>
</feature>
<protein>
    <submittedName>
        <fullName evidence="7">TetR family transcriptional regulator</fullName>
    </submittedName>
</protein>
<evidence type="ECO:0000259" key="5">
    <source>
        <dbReference type="PROSITE" id="PS50977"/>
    </source>
</evidence>
<dbReference type="EMBL" id="BRZI01000018">
    <property type="protein sequence ID" value="GLD30834.1"/>
    <property type="molecule type" value="Genomic_DNA"/>
</dbReference>
<keyword evidence="3" id="KW-0804">Transcription</keyword>
<reference evidence="7" key="1">
    <citation type="submission" date="2022-08" db="EMBL/GenBank/DDBJ databases">
        <title>Mycobacterium kiyosense sp. nov., scotochromogenic slow-glowing species isolated from respiratory specimens.</title>
        <authorList>
            <person name="Fukano H."/>
            <person name="Kazumi Y."/>
            <person name="Sakagami N."/>
            <person name="Ato M."/>
            <person name="Mitarai S."/>
            <person name="Hoshino Y."/>
        </authorList>
    </citation>
    <scope>NUCLEOTIDE SEQUENCE</scope>
    <source>
        <strain evidence="7">1413</strain>
        <strain evidence="6">SRL2020-028</strain>
    </source>
</reference>
<dbReference type="Proteomes" id="UP001064782">
    <property type="component" value="Unassembled WGS sequence"/>
</dbReference>
<dbReference type="Pfam" id="PF00440">
    <property type="entry name" value="TetR_N"/>
    <property type="match status" value="1"/>
</dbReference>
<dbReference type="SUPFAM" id="SSF48498">
    <property type="entry name" value="Tetracyclin repressor-like, C-terminal domain"/>
    <property type="match status" value="1"/>
</dbReference>
<dbReference type="SUPFAM" id="SSF46689">
    <property type="entry name" value="Homeodomain-like"/>
    <property type="match status" value="1"/>
</dbReference>
<evidence type="ECO:0000256" key="4">
    <source>
        <dbReference type="PROSITE-ProRule" id="PRU00335"/>
    </source>
</evidence>
<keyword evidence="1" id="KW-0805">Transcription regulation</keyword>
<dbReference type="EMBL" id="BRXE01000007">
    <property type="protein sequence ID" value="GLB81877.1"/>
    <property type="molecule type" value="Genomic_DNA"/>
</dbReference>
<dbReference type="InterPro" id="IPR050109">
    <property type="entry name" value="HTH-type_TetR-like_transc_reg"/>
</dbReference>
<dbReference type="GO" id="GO:0000976">
    <property type="term" value="F:transcription cis-regulatory region binding"/>
    <property type="evidence" value="ECO:0007669"/>
    <property type="project" value="TreeGrafter"/>
</dbReference>
<dbReference type="Proteomes" id="UP001165663">
    <property type="component" value="Unassembled WGS sequence"/>
</dbReference>
<proteinExistence type="predicted"/>
<dbReference type="PANTHER" id="PTHR30055:SF234">
    <property type="entry name" value="HTH-TYPE TRANSCRIPTIONAL REGULATOR BETI"/>
    <property type="match status" value="1"/>
</dbReference>
<comment type="caution">
    <text evidence="7">The sequence shown here is derived from an EMBL/GenBank/DDBJ whole genome shotgun (WGS) entry which is preliminary data.</text>
</comment>
<dbReference type="Gene3D" id="1.10.357.10">
    <property type="entry name" value="Tetracycline Repressor, domain 2"/>
    <property type="match status" value="1"/>
</dbReference>
<feature type="domain" description="HTH tetR-type" evidence="5">
    <location>
        <begin position="74"/>
        <end position="134"/>
    </location>
</feature>
<dbReference type="InterPro" id="IPR009057">
    <property type="entry name" value="Homeodomain-like_sf"/>
</dbReference>
<evidence type="ECO:0000256" key="1">
    <source>
        <dbReference type="ARBA" id="ARBA00023015"/>
    </source>
</evidence>
<evidence type="ECO:0000313" key="7">
    <source>
        <dbReference type="EMBL" id="GLD30834.1"/>
    </source>
</evidence>
<dbReference type="PROSITE" id="PS50977">
    <property type="entry name" value="HTH_TETR_2"/>
    <property type="match status" value="1"/>
</dbReference>
<evidence type="ECO:0000313" key="6">
    <source>
        <dbReference type="EMBL" id="GLB81877.1"/>
    </source>
</evidence>
<dbReference type="PANTHER" id="PTHR30055">
    <property type="entry name" value="HTH-TYPE TRANSCRIPTIONAL REGULATOR RUTR"/>
    <property type="match status" value="1"/>
</dbReference>
<accession>A0A9P3Q860</accession>
<dbReference type="AlphaFoldDB" id="A0A9P3Q860"/>
<name>A0A9P3Q860_9MYCO</name>
<gene>
    <name evidence="7" type="ORF">Mkiyose1413_27170</name>
    <name evidence="6" type="ORF">SRL2020028_11330</name>
</gene>